<feature type="binding site" evidence="6">
    <location>
        <begin position="138"/>
        <end position="141"/>
    </location>
    <ligand>
        <name>FMN</name>
        <dbReference type="ChEBI" id="CHEBI:58210"/>
    </ligand>
</feature>
<protein>
    <recommendedName>
        <fullName evidence="6">FMN dependent NADH:quinone oxidoreductase</fullName>
        <ecNumber evidence="6">1.6.5.-</ecNumber>
    </recommendedName>
    <alternativeName>
        <fullName evidence="6">Azo-dye reductase</fullName>
    </alternativeName>
    <alternativeName>
        <fullName evidence="6">FMN-dependent NADH-azo compound oxidoreductase</fullName>
    </alternativeName>
    <alternativeName>
        <fullName evidence="6">FMN-dependent NADH-azoreductase</fullName>
        <ecNumber evidence="6">1.7.1.17</ecNumber>
    </alternativeName>
</protein>
<dbReference type="Pfam" id="PF02525">
    <property type="entry name" value="Flavodoxin_2"/>
    <property type="match status" value="1"/>
</dbReference>
<keyword evidence="2 6" id="KW-0288">FMN</keyword>
<evidence type="ECO:0000256" key="4">
    <source>
        <dbReference type="ARBA" id="ARBA00023027"/>
    </source>
</evidence>
<dbReference type="PANTHER" id="PTHR43741">
    <property type="entry name" value="FMN-DEPENDENT NADH-AZOREDUCTASE 1"/>
    <property type="match status" value="1"/>
</dbReference>
<evidence type="ECO:0000259" key="7">
    <source>
        <dbReference type="Pfam" id="PF02525"/>
    </source>
</evidence>
<dbReference type="EC" id="1.6.5.-" evidence="6"/>
<sequence length="197" mass="21260">MKILHIDSSILGEHSVSRALTAATLNHFQNLAPEAEVISRDLVAEPLEHLSAVEYMAMTGNDVQVESAQASISNNAQLVYEFLASDIIIIGAPMYNFTIPSQLKSWLDRLAVAGKTFSYTENGPQGLAGGKKVIIASSRGGAYGEENAADHQESYLRVFLGFLGLTDIEFIRAEGVASDREKSVETALNTIKTLSLS</sequence>
<evidence type="ECO:0000313" key="8">
    <source>
        <dbReference type="EMBL" id="TYK64647.1"/>
    </source>
</evidence>
<dbReference type="PANTHER" id="PTHR43741:SF4">
    <property type="entry name" value="FMN-DEPENDENT NADH:QUINONE OXIDOREDUCTASE"/>
    <property type="match status" value="1"/>
</dbReference>
<keyword evidence="4 6" id="KW-0520">NAD</keyword>
<gene>
    <name evidence="6" type="primary">azoR</name>
    <name evidence="8" type="ORF">CWS31_014435</name>
</gene>
<comment type="cofactor">
    <cofactor evidence="6">
        <name>FMN</name>
        <dbReference type="ChEBI" id="CHEBI:58210"/>
    </cofactor>
    <text evidence="6">Binds 1 FMN per subunit.</text>
</comment>
<evidence type="ECO:0000313" key="9">
    <source>
        <dbReference type="Proteomes" id="UP000815846"/>
    </source>
</evidence>
<dbReference type="Proteomes" id="UP000815846">
    <property type="component" value="Unassembled WGS sequence"/>
</dbReference>
<dbReference type="RefSeq" id="WP_101344522.1">
    <property type="nucleotide sequence ID" value="NZ_PJAI02000020.1"/>
</dbReference>
<comment type="function">
    <text evidence="6">Also exhibits azoreductase activity. Catalyzes the reductive cleavage of the azo bond in aromatic azo compounds to the corresponding amines.</text>
</comment>
<proteinExistence type="inferred from homology"/>
<keyword evidence="9" id="KW-1185">Reference proteome</keyword>
<reference evidence="8 9" key="1">
    <citation type="submission" date="2019-08" db="EMBL/GenBank/DDBJ databases">
        <title>Microbe sample from Colwellia echini.</title>
        <authorList>
            <person name="Christiansen L."/>
            <person name="Pathiraja D."/>
            <person name="Schultz-Johansen M."/>
            <person name="Choi I.-G."/>
            <person name="Stougaard P."/>
        </authorList>
    </citation>
    <scope>NUCLEOTIDE SEQUENCE [LARGE SCALE GENOMIC DNA]</scope>
    <source>
        <strain evidence="8 9">A3</strain>
    </source>
</reference>
<comment type="catalytic activity">
    <reaction evidence="6">
        <text>2 a quinone + NADH + H(+) = 2 a 1,4-benzosemiquinone + NAD(+)</text>
        <dbReference type="Rhea" id="RHEA:65952"/>
        <dbReference type="ChEBI" id="CHEBI:15378"/>
        <dbReference type="ChEBI" id="CHEBI:57540"/>
        <dbReference type="ChEBI" id="CHEBI:57945"/>
        <dbReference type="ChEBI" id="CHEBI:132124"/>
        <dbReference type="ChEBI" id="CHEBI:134225"/>
    </reaction>
</comment>
<dbReference type="Gene3D" id="3.40.50.360">
    <property type="match status" value="1"/>
</dbReference>
<feature type="domain" description="Flavodoxin-like fold" evidence="7">
    <location>
        <begin position="1"/>
        <end position="192"/>
    </location>
</feature>
<dbReference type="EMBL" id="PJAI02000020">
    <property type="protein sequence ID" value="TYK64647.1"/>
    <property type="molecule type" value="Genomic_DNA"/>
</dbReference>
<accession>A0ABY3MU63</accession>
<dbReference type="HAMAP" id="MF_01216">
    <property type="entry name" value="Azoreductase_type1"/>
    <property type="match status" value="1"/>
</dbReference>
<organism evidence="8 9">
    <name type="scientific">Colwellia echini</name>
    <dbReference type="NCBI Taxonomy" id="1982103"/>
    <lineage>
        <taxon>Bacteria</taxon>
        <taxon>Pseudomonadati</taxon>
        <taxon>Pseudomonadota</taxon>
        <taxon>Gammaproteobacteria</taxon>
        <taxon>Alteromonadales</taxon>
        <taxon>Colwelliaceae</taxon>
        <taxon>Colwellia</taxon>
    </lineage>
</organism>
<dbReference type="InterPro" id="IPR050104">
    <property type="entry name" value="FMN-dep_NADH:Q_OxRdtase_AzoR1"/>
</dbReference>
<dbReference type="InterPro" id="IPR029039">
    <property type="entry name" value="Flavoprotein-like_sf"/>
</dbReference>
<evidence type="ECO:0000256" key="6">
    <source>
        <dbReference type="HAMAP-Rule" id="MF_01216"/>
    </source>
</evidence>
<comment type="catalytic activity">
    <reaction evidence="5">
        <text>N,N-dimethyl-1,4-phenylenediamine + anthranilate + 2 NAD(+) = 2-(4-dimethylaminophenyl)diazenylbenzoate + 2 NADH + 2 H(+)</text>
        <dbReference type="Rhea" id="RHEA:55872"/>
        <dbReference type="ChEBI" id="CHEBI:15378"/>
        <dbReference type="ChEBI" id="CHEBI:15783"/>
        <dbReference type="ChEBI" id="CHEBI:16567"/>
        <dbReference type="ChEBI" id="CHEBI:57540"/>
        <dbReference type="ChEBI" id="CHEBI:57945"/>
        <dbReference type="ChEBI" id="CHEBI:71579"/>
        <dbReference type="EC" id="1.7.1.17"/>
    </reaction>
    <physiologicalReaction direction="right-to-left" evidence="5">
        <dbReference type="Rhea" id="RHEA:55874"/>
    </physiologicalReaction>
</comment>
<evidence type="ECO:0000256" key="1">
    <source>
        <dbReference type="ARBA" id="ARBA00022630"/>
    </source>
</evidence>
<feature type="binding site" evidence="6">
    <location>
        <begin position="94"/>
        <end position="97"/>
    </location>
    <ligand>
        <name>FMN</name>
        <dbReference type="ChEBI" id="CHEBI:58210"/>
    </ligand>
</feature>
<comment type="function">
    <text evidence="6">Quinone reductase that provides resistance to thiol-specific stress caused by electrophilic quinones.</text>
</comment>
<dbReference type="SUPFAM" id="SSF52218">
    <property type="entry name" value="Flavoproteins"/>
    <property type="match status" value="1"/>
</dbReference>
<evidence type="ECO:0000256" key="3">
    <source>
        <dbReference type="ARBA" id="ARBA00023002"/>
    </source>
</evidence>
<name>A0ABY3MU63_9GAMM</name>
<feature type="binding site" evidence="6">
    <location>
        <begin position="15"/>
        <end position="17"/>
    </location>
    <ligand>
        <name>FMN</name>
        <dbReference type="ChEBI" id="CHEBI:58210"/>
    </ligand>
</feature>
<evidence type="ECO:0000256" key="2">
    <source>
        <dbReference type="ARBA" id="ARBA00022643"/>
    </source>
</evidence>
<comment type="subunit">
    <text evidence="6">Homodimer.</text>
</comment>
<dbReference type="InterPro" id="IPR023048">
    <property type="entry name" value="NADH:quinone_OxRdtase_FMN_depd"/>
</dbReference>
<feature type="binding site" evidence="6">
    <location>
        <position position="9"/>
    </location>
    <ligand>
        <name>FMN</name>
        <dbReference type="ChEBI" id="CHEBI:58210"/>
    </ligand>
</feature>
<keyword evidence="1 6" id="KW-0285">Flavoprotein</keyword>
<keyword evidence="3 6" id="KW-0560">Oxidoreductase</keyword>
<comment type="caution">
    <text evidence="8">The sequence shown here is derived from an EMBL/GenBank/DDBJ whole genome shotgun (WGS) entry which is preliminary data.</text>
</comment>
<dbReference type="EC" id="1.7.1.17" evidence="6"/>
<comment type="similarity">
    <text evidence="6">Belongs to the azoreductase type 1 family.</text>
</comment>
<dbReference type="InterPro" id="IPR003680">
    <property type="entry name" value="Flavodoxin_fold"/>
</dbReference>
<evidence type="ECO:0000256" key="5">
    <source>
        <dbReference type="ARBA" id="ARBA00048542"/>
    </source>
</evidence>